<dbReference type="Gene3D" id="3.90.660.10">
    <property type="match status" value="1"/>
</dbReference>
<feature type="signal peptide" evidence="1">
    <location>
        <begin position="1"/>
        <end position="24"/>
    </location>
</feature>
<gene>
    <name evidence="3" type="ORF">K452DRAFT_263007</name>
</gene>
<dbReference type="PANTHER" id="PTHR10742:SF382">
    <property type="entry name" value="AMINE OXIDASE DOMAIN-CONTAINING PROTEIN"/>
    <property type="match status" value="1"/>
</dbReference>
<dbReference type="PANTHER" id="PTHR10742">
    <property type="entry name" value="FLAVIN MONOAMINE OXIDASE"/>
    <property type="match status" value="1"/>
</dbReference>
<name>A0A6A6BRX2_9PEZI</name>
<dbReference type="AlphaFoldDB" id="A0A6A6BRX2"/>
<protein>
    <recommendedName>
        <fullName evidence="2">Amine oxidase domain-containing protein</fullName>
    </recommendedName>
</protein>
<dbReference type="Gene3D" id="3.50.50.60">
    <property type="entry name" value="FAD/NAD(P)-binding domain"/>
    <property type="match status" value="1"/>
</dbReference>
<dbReference type="OrthoDB" id="7777654at2759"/>
<keyword evidence="1" id="KW-0732">Signal</keyword>
<dbReference type="InterPro" id="IPR036188">
    <property type="entry name" value="FAD/NAD-bd_sf"/>
</dbReference>
<evidence type="ECO:0000259" key="2">
    <source>
        <dbReference type="Pfam" id="PF01593"/>
    </source>
</evidence>
<dbReference type="Gene3D" id="1.20.1440.240">
    <property type="match status" value="1"/>
</dbReference>
<dbReference type="Proteomes" id="UP000799438">
    <property type="component" value="Unassembled WGS sequence"/>
</dbReference>
<evidence type="ECO:0000313" key="4">
    <source>
        <dbReference type="Proteomes" id="UP000799438"/>
    </source>
</evidence>
<dbReference type="InterPro" id="IPR002937">
    <property type="entry name" value="Amino_oxidase"/>
</dbReference>
<dbReference type="RefSeq" id="XP_033402551.1">
    <property type="nucleotide sequence ID" value="XM_033538629.1"/>
</dbReference>
<sequence>MGLCRSTALVLGAVSATLIDHATSSAIPGSDLVIFNGPFTAEAGGMTNIHISFAGPLDGELSVHYGSCDIGTADYAHHLVGRAHVGDHPLAKRNLGWEDNRPTRFVWMPPADTSSGGCLHAFSGKKLVGRSKEYTVTRRKARRGTSFADIADAMGPWFDGVEYLKEKEPDNAFVTKSKDTTVGILGGGMSGLMTAYLLESVGIHDWKILEATQRIGGRVHTSYLNGTTPEEYQYQEMGPMRFPVSITNATTNETIQIMDHRMVFQLADTLNKMNGNDSSLAVNFIKWIQSSANQPVDTTERRADGTTPGKAEVAANSALATNTTETYSNATAVEEAQAQISSWDGLTWDKMKSIATNVFEAHKQAVAEGYFDFSEATYLKYVMHTDLNVTDEAAGSEAANPEWLYDNIYMDATEWRTIDKGLSRLPQAFGPLVSDRITFGAKIESLSWDDKSKKMTVSWRPDGPLSKETTAMDFDYTIVAVPFSKVRLWKLPEYTSLLGRAISELNYGPACKVALHYKTRFWEHLAHPILGGCGQTSIPGIGNICYPSYGLNSSGPGVLLASYQSGSLARAVGGMAEEEHVAYVQRAMAEVHGAVADEQWTGNYDRICWEQNEFQAGAWASPLVGQQELFLPSYFHTEKHTVFVGEHTSYTHAWIFSALESAVRGTTQLLLDMGLVDEAKQVTETWMARWIHV</sequence>
<dbReference type="Pfam" id="PF01593">
    <property type="entry name" value="Amino_oxidase"/>
    <property type="match status" value="1"/>
</dbReference>
<dbReference type="InterPro" id="IPR050281">
    <property type="entry name" value="Flavin_monoamine_oxidase"/>
</dbReference>
<accession>A0A6A6BRX2</accession>
<feature type="chain" id="PRO_5025336994" description="Amine oxidase domain-containing protein" evidence="1">
    <location>
        <begin position="25"/>
        <end position="693"/>
    </location>
</feature>
<dbReference type="GO" id="GO:0009063">
    <property type="term" value="P:amino acid catabolic process"/>
    <property type="evidence" value="ECO:0007669"/>
    <property type="project" value="TreeGrafter"/>
</dbReference>
<dbReference type="GO" id="GO:0001716">
    <property type="term" value="F:L-amino-acid oxidase activity"/>
    <property type="evidence" value="ECO:0007669"/>
    <property type="project" value="TreeGrafter"/>
</dbReference>
<dbReference type="SUPFAM" id="SSF51905">
    <property type="entry name" value="FAD/NAD(P)-binding domain"/>
    <property type="match status" value="1"/>
</dbReference>
<evidence type="ECO:0000256" key="1">
    <source>
        <dbReference type="SAM" id="SignalP"/>
    </source>
</evidence>
<proteinExistence type="predicted"/>
<reference evidence="3" key="1">
    <citation type="journal article" date="2020" name="Stud. Mycol.">
        <title>101 Dothideomycetes genomes: a test case for predicting lifestyles and emergence of pathogens.</title>
        <authorList>
            <person name="Haridas S."/>
            <person name="Albert R."/>
            <person name="Binder M."/>
            <person name="Bloem J."/>
            <person name="Labutti K."/>
            <person name="Salamov A."/>
            <person name="Andreopoulos B."/>
            <person name="Baker S."/>
            <person name="Barry K."/>
            <person name="Bills G."/>
            <person name="Bluhm B."/>
            <person name="Cannon C."/>
            <person name="Castanera R."/>
            <person name="Culley D."/>
            <person name="Daum C."/>
            <person name="Ezra D."/>
            <person name="Gonzalez J."/>
            <person name="Henrissat B."/>
            <person name="Kuo A."/>
            <person name="Liang C."/>
            <person name="Lipzen A."/>
            <person name="Lutzoni F."/>
            <person name="Magnuson J."/>
            <person name="Mondo S."/>
            <person name="Nolan M."/>
            <person name="Ohm R."/>
            <person name="Pangilinan J."/>
            <person name="Park H.-J."/>
            <person name="Ramirez L."/>
            <person name="Alfaro M."/>
            <person name="Sun H."/>
            <person name="Tritt A."/>
            <person name="Yoshinaga Y."/>
            <person name="Zwiers L.-H."/>
            <person name="Turgeon B."/>
            <person name="Goodwin S."/>
            <person name="Spatafora J."/>
            <person name="Crous P."/>
            <person name="Grigoriev I."/>
        </authorList>
    </citation>
    <scope>NUCLEOTIDE SEQUENCE</scope>
    <source>
        <strain evidence="3">CBS 121167</strain>
    </source>
</reference>
<evidence type="ECO:0000313" key="3">
    <source>
        <dbReference type="EMBL" id="KAF2146842.1"/>
    </source>
</evidence>
<dbReference type="SUPFAM" id="SSF54373">
    <property type="entry name" value="FAD-linked reductases, C-terminal domain"/>
    <property type="match status" value="1"/>
</dbReference>
<feature type="domain" description="Amine oxidase" evidence="2">
    <location>
        <begin position="189"/>
        <end position="665"/>
    </location>
</feature>
<organism evidence="3 4">
    <name type="scientific">Aplosporella prunicola CBS 121167</name>
    <dbReference type="NCBI Taxonomy" id="1176127"/>
    <lineage>
        <taxon>Eukaryota</taxon>
        <taxon>Fungi</taxon>
        <taxon>Dikarya</taxon>
        <taxon>Ascomycota</taxon>
        <taxon>Pezizomycotina</taxon>
        <taxon>Dothideomycetes</taxon>
        <taxon>Dothideomycetes incertae sedis</taxon>
        <taxon>Botryosphaeriales</taxon>
        <taxon>Aplosporellaceae</taxon>
        <taxon>Aplosporella</taxon>
    </lineage>
</organism>
<dbReference type="EMBL" id="ML995475">
    <property type="protein sequence ID" value="KAF2146842.1"/>
    <property type="molecule type" value="Genomic_DNA"/>
</dbReference>
<dbReference type="GeneID" id="54296125"/>
<keyword evidence="4" id="KW-1185">Reference proteome</keyword>